<dbReference type="Proteomes" id="UP001458946">
    <property type="component" value="Unassembled WGS sequence"/>
</dbReference>
<dbReference type="EMBL" id="BAABRN010000006">
    <property type="protein sequence ID" value="GAA5501082.1"/>
    <property type="molecule type" value="Genomic_DNA"/>
</dbReference>
<evidence type="ECO:0000313" key="2">
    <source>
        <dbReference type="Proteomes" id="UP001458946"/>
    </source>
</evidence>
<sequence>MVPAACCTPQAFVPRAALRPLDHVTFPSFSSDLVYLVLSTADGGAVLRGFTAGQAFERFTMAGNLFVLQRSEVADLLRDLEV</sequence>
<comment type="caution">
    <text evidence="1">The sequence shown here is derived from an EMBL/GenBank/DDBJ whole genome shotgun (WGS) entry which is preliminary data.</text>
</comment>
<protein>
    <submittedName>
        <fullName evidence="1">Uncharacterized protein</fullName>
    </submittedName>
</protein>
<name>A0ABP9VBK0_9DEIO</name>
<proteinExistence type="predicted"/>
<keyword evidence="2" id="KW-1185">Reference proteome</keyword>
<gene>
    <name evidence="1" type="ORF">Dxin01_00813</name>
</gene>
<reference evidence="1 2" key="1">
    <citation type="submission" date="2024-02" db="EMBL/GenBank/DDBJ databases">
        <title>Deinococcus xinjiangensis NBRC 107630.</title>
        <authorList>
            <person name="Ichikawa N."/>
            <person name="Katano-Makiyama Y."/>
            <person name="Hidaka K."/>
        </authorList>
    </citation>
    <scope>NUCLEOTIDE SEQUENCE [LARGE SCALE GENOMIC DNA]</scope>
    <source>
        <strain evidence="1 2">NBRC 107630</strain>
    </source>
</reference>
<organism evidence="1 2">
    <name type="scientific">Deinococcus xinjiangensis</name>
    <dbReference type="NCBI Taxonomy" id="457454"/>
    <lineage>
        <taxon>Bacteria</taxon>
        <taxon>Thermotogati</taxon>
        <taxon>Deinococcota</taxon>
        <taxon>Deinococci</taxon>
        <taxon>Deinococcales</taxon>
        <taxon>Deinococcaceae</taxon>
        <taxon>Deinococcus</taxon>
    </lineage>
</organism>
<accession>A0ABP9VBK0</accession>
<evidence type="ECO:0000313" key="1">
    <source>
        <dbReference type="EMBL" id="GAA5501082.1"/>
    </source>
</evidence>